<evidence type="ECO:0000256" key="3">
    <source>
        <dbReference type="ARBA" id="ARBA00023276"/>
    </source>
</evidence>
<dbReference type="STRING" id="908615.SAMN05421540_106169"/>
<dbReference type="GO" id="GO:0009523">
    <property type="term" value="C:photosystem II"/>
    <property type="evidence" value="ECO:0007669"/>
    <property type="project" value="UniProtKB-KW"/>
</dbReference>
<organism evidence="7 8">
    <name type="scientific">Psychroflexus halocasei</name>
    <dbReference type="NCBI Taxonomy" id="908615"/>
    <lineage>
        <taxon>Bacteria</taxon>
        <taxon>Pseudomonadati</taxon>
        <taxon>Bacteroidota</taxon>
        <taxon>Flavobacteriia</taxon>
        <taxon>Flavobacteriales</taxon>
        <taxon>Flavobacteriaceae</taxon>
        <taxon>Psychroflexus</taxon>
    </lineage>
</organism>
<proteinExistence type="predicted"/>
<protein>
    <submittedName>
        <fullName evidence="7">Por secretion system C-terminal sorting domain-containing protein</fullName>
    </submittedName>
</protein>
<dbReference type="EMBL" id="FNQF01000006">
    <property type="protein sequence ID" value="SEA51864.1"/>
    <property type="molecule type" value="Genomic_DNA"/>
</dbReference>
<reference evidence="7 8" key="1">
    <citation type="submission" date="2016-10" db="EMBL/GenBank/DDBJ databases">
        <authorList>
            <person name="de Groot N.N."/>
        </authorList>
    </citation>
    <scope>NUCLEOTIDE SEQUENCE [LARGE SCALE GENOMIC DNA]</scope>
    <source>
        <strain evidence="7 8">DSM 23581</strain>
    </source>
</reference>
<accession>A0A1H4BUU8</accession>
<feature type="domain" description="Photosynthesis system II assembly factor Ycf48/Hcf136-like" evidence="5">
    <location>
        <begin position="150"/>
        <end position="237"/>
    </location>
</feature>
<feature type="chain" id="PRO_5011685086" evidence="4">
    <location>
        <begin position="26"/>
        <end position="693"/>
    </location>
</feature>
<dbReference type="Proteomes" id="UP000198820">
    <property type="component" value="Unassembled WGS sequence"/>
</dbReference>
<dbReference type="InterPro" id="IPR028203">
    <property type="entry name" value="PSII_CF48-like_dom"/>
</dbReference>
<dbReference type="SUPFAM" id="SSF110296">
    <property type="entry name" value="Oligoxyloglucan reducing end-specific cellobiohydrolase"/>
    <property type="match status" value="2"/>
</dbReference>
<dbReference type="Pfam" id="PF14870">
    <property type="entry name" value="PSII_BNR"/>
    <property type="match status" value="1"/>
</dbReference>
<dbReference type="InterPro" id="IPR026444">
    <property type="entry name" value="Secre_tail"/>
</dbReference>
<dbReference type="AlphaFoldDB" id="A0A1H4BUU8"/>
<dbReference type="Gene3D" id="2.130.10.10">
    <property type="entry name" value="YVTN repeat-like/Quinoprotein amine dehydrogenase"/>
    <property type="match status" value="3"/>
</dbReference>
<feature type="signal peptide" evidence="4">
    <location>
        <begin position="1"/>
        <end position="25"/>
    </location>
</feature>
<sequence length="693" mass="77447">MKNKYFHNKSILLLVFTLLSSQLFAQEWILRTPLKSISKITTLEVTDNNSIYALDASPTLDYLYASSDLGAIYQRYQFPDARNMQMIANNSGFVLSSYDLYFTNDNFQTITSQDLPGVAFNTLFFLDENQGFITGDNGVIFHTDDAGENWTEQTTPTTENLKSIYFIDDLTGFAVGEDISFLKTIDGGTTWTEIILNIDSYWNFEKIYFFSETKGVIVGSNGYIFYTHDAGETWTQATTTTNRIIYDVTQAHNGNLIAVGQSGRVLTSDDDGLTWTTEIIGSDDLYTVSASTNLTYIGTEAEILESSDLNTWASHLKGVTMSDLNQVSFADLDRGLVVGKGQNGSAVFRDVMFRTSDGGQNWEKKNVSGGYSTVQMRANGQAITSRGNISYVGLSQDFGETWATVPGPTITQQFVAKTSWISSMSDFFVGGGNFFSSDGLYHYQNSSGWTHIAEVGNVTQLKFTEDNQTGFLINSVNQIFKSVDAGDTWTELTFSAPSYGQIEIIDDNTVYIGDYVTFDGGQNFELHGFEGYILAYRFFDANTALGVTNLGQVYKTIDAGMNWTEVSSAIIEDSNCCNLFHILEDKIIATSFRSDIYTLDIGNVLQTRSYEEDLVPILIYPNPTKGKLHFDWHKNINALQLTIYSSQGQLIKKHQLKNEKQKSIDVSKLSQGIYFVHLKTNEGKTYIKKLIKE</sequence>
<dbReference type="RefSeq" id="WP_093244356.1">
    <property type="nucleotide sequence ID" value="NZ_FNQF01000006.1"/>
</dbReference>
<dbReference type="Pfam" id="PF18962">
    <property type="entry name" value="Por_Secre_tail"/>
    <property type="match status" value="1"/>
</dbReference>
<dbReference type="InterPro" id="IPR015943">
    <property type="entry name" value="WD40/YVTN_repeat-like_dom_sf"/>
</dbReference>
<gene>
    <name evidence="7" type="ORF">SAMN05421540_106169</name>
</gene>
<evidence type="ECO:0000256" key="1">
    <source>
        <dbReference type="ARBA" id="ARBA00022531"/>
    </source>
</evidence>
<evidence type="ECO:0000259" key="6">
    <source>
        <dbReference type="Pfam" id="PF18962"/>
    </source>
</evidence>
<keyword evidence="8" id="KW-1185">Reference proteome</keyword>
<evidence type="ECO:0000256" key="4">
    <source>
        <dbReference type="SAM" id="SignalP"/>
    </source>
</evidence>
<name>A0A1H4BUU8_9FLAO</name>
<keyword evidence="2 4" id="KW-0732">Signal</keyword>
<dbReference type="GO" id="GO:0015979">
    <property type="term" value="P:photosynthesis"/>
    <property type="evidence" value="ECO:0007669"/>
    <property type="project" value="UniProtKB-KW"/>
</dbReference>
<dbReference type="PANTHER" id="PTHR47199:SF2">
    <property type="entry name" value="PHOTOSYSTEM II STABILITY_ASSEMBLY FACTOR HCF136, CHLOROPLASTIC"/>
    <property type="match status" value="1"/>
</dbReference>
<feature type="domain" description="Secretion system C-terminal sorting" evidence="6">
    <location>
        <begin position="619"/>
        <end position="691"/>
    </location>
</feature>
<evidence type="ECO:0000256" key="2">
    <source>
        <dbReference type="ARBA" id="ARBA00022729"/>
    </source>
</evidence>
<dbReference type="PANTHER" id="PTHR47199">
    <property type="entry name" value="PHOTOSYSTEM II STABILITY/ASSEMBLY FACTOR HCF136, CHLOROPLASTIC"/>
    <property type="match status" value="1"/>
</dbReference>
<evidence type="ECO:0000313" key="7">
    <source>
        <dbReference type="EMBL" id="SEA51864.1"/>
    </source>
</evidence>
<keyword evidence="3" id="KW-0604">Photosystem II</keyword>
<evidence type="ECO:0000259" key="5">
    <source>
        <dbReference type="Pfam" id="PF14870"/>
    </source>
</evidence>
<keyword evidence="1" id="KW-0602">Photosynthesis</keyword>
<evidence type="ECO:0000313" key="8">
    <source>
        <dbReference type="Proteomes" id="UP000198820"/>
    </source>
</evidence>
<dbReference type="NCBIfam" id="TIGR04183">
    <property type="entry name" value="Por_Secre_tail"/>
    <property type="match status" value="1"/>
</dbReference>